<accession>A0ABQ7GBY9</accession>
<evidence type="ECO:0000313" key="2">
    <source>
        <dbReference type="Proteomes" id="UP000815325"/>
    </source>
</evidence>
<dbReference type="Proteomes" id="UP000815325">
    <property type="component" value="Unassembled WGS sequence"/>
</dbReference>
<proteinExistence type="predicted"/>
<name>A0ABQ7GBY9_DUNSA</name>
<evidence type="ECO:0000313" key="1">
    <source>
        <dbReference type="EMBL" id="KAF5832120.1"/>
    </source>
</evidence>
<dbReference type="EMBL" id="MU069896">
    <property type="protein sequence ID" value="KAF5832120.1"/>
    <property type="molecule type" value="Genomic_DNA"/>
</dbReference>
<evidence type="ECO:0008006" key="3">
    <source>
        <dbReference type="Google" id="ProtNLM"/>
    </source>
</evidence>
<keyword evidence="2" id="KW-1185">Reference proteome</keyword>
<organism evidence="1 2">
    <name type="scientific">Dunaliella salina</name>
    <name type="common">Green alga</name>
    <name type="synonym">Protococcus salinus</name>
    <dbReference type="NCBI Taxonomy" id="3046"/>
    <lineage>
        <taxon>Eukaryota</taxon>
        <taxon>Viridiplantae</taxon>
        <taxon>Chlorophyta</taxon>
        <taxon>core chlorophytes</taxon>
        <taxon>Chlorophyceae</taxon>
        <taxon>CS clade</taxon>
        <taxon>Chlamydomonadales</taxon>
        <taxon>Dunaliellaceae</taxon>
        <taxon>Dunaliella</taxon>
    </lineage>
</organism>
<comment type="caution">
    <text evidence="1">The sequence shown here is derived from an EMBL/GenBank/DDBJ whole genome shotgun (WGS) entry which is preliminary data.</text>
</comment>
<sequence>MLLCACRNAASPFIIRLSLGLIAASTLGSKLLTGEVNVELLLASLFALVVSLSTEVLKFARGMQGGETGTGGRF</sequence>
<reference evidence="1" key="1">
    <citation type="submission" date="2017-08" db="EMBL/GenBank/DDBJ databases">
        <authorList>
            <person name="Polle J.E."/>
            <person name="Barry K."/>
            <person name="Cushman J."/>
            <person name="Schmutz J."/>
            <person name="Tran D."/>
            <person name="Hathwaick L.T."/>
            <person name="Yim W.C."/>
            <person name="Jenkins J."/>
            <person name="Mckie-Krisberg Z.M."/>
            <person name="Prochnik S."/>
            <person name="Lindquist E."/>
            <person name="Dockter R.B."/>
            <person name="Adam C."/>
            <person name="Molina H."/>
            <person name="Bunkerborg J."/>
            <person name="Jin E."/>
            <person name="Buchheim M."/>
            <person name="Magnuson J."/>
        </authorList>
    </citation>
    <scope>NUCLEOTIDE SEQUENCE</scope>
    <source>
        <strain evidence="1">CCAP 19/18</strain>
    </source>
</reference>
<gene>
    <name evidence="1" type="ORF">DUNSADRAFT_12131</name>
</gene>
<protein>
    <recommendedName>
        <fullName evidence="3">Encoded protein</fullName>
    </recommendedName>
</protein>